<evidence type="ECO:0000313" key="2">
    <source>
        <dbReference type="EMBL" id="RBQ11298.1"/>
    </source>
</evidence>
<evidence type="ECO:0000313" key="3">
    <source>
        <dbReference type="Proteomes" id="UP000252081"/>
    </source>
</evidence>
<protein>
    <submittedName>
        <fullName evidence="2">Uncharacterized protein</fullName>
    </submittedName>
</protein>
<name>A0A366LBP9_9SPHI</name>
<reference evidence="2 3" key="1">
    <citation type="submission" date="2018-07" db="EMBL/GenBank/DDBJ databases">
        <title>A draft genome of a endophytic bacteria, a new species of Pedobacter.</title>
        <authorList>
            <person name="Zhang Z.D."/>
            <person name="Chen Z.J."/>
        </authorList>
    </citation>
    <scope>NUCLEOTIDE SEQUENCE [LARGE SCALE GENOMIC DNA]</scope>
    <source>
        <strain evidence="2 3">RS10</strain>
    </source>
</reference>
<keyword evidence="3" id="KW-1185">Reference proteome</keyword>
<dbReference type="EMBL" id="QNQU01000002">
    <property type="protein sequence ID" value="RBQ11298.1"/>
    <property type="molecule type" value="Genomic_DNA"/>
</dbReference>
<dbReference type="OrthoDB" id="767980at2"/>
<feature type="compositionally biased region" description="Polar residues" evidence="1">
    <location>
        <begin position="1"/>
        <end position="12"/>
    </location>
</feature>
<dbReference type="RefSeq" id="WP_113947212.1">
    <property type="nucleotide sequence ID" value="NZ_QNQU01000002.1"/>
</dbReference>
<sequence length="96" mass="10963">MENNQNNATASSPDRAKFEEGLIETRYTEQGEPYYMIKDGLNTEEYARLAKKVLESEKDIAHDFRGKVINESGNSEAFFEYKSGWFLEGLAEGEVE</sequence>
<feature type="region of interest" description="Disordered" evidence="1">
    <location>
        <begin position="1"/>
        <end position="21"/>
    </location>
</feature>
<comment type="caution">
    <text evidence="2">The sequence shown here is derived from an EMBL/GenBank/DDBJ whole genome shotgun (WGS) entry which is preliminary data.</text>
</comment>
<evidence type="ECO:0000256" key="1">
    <source>
        <dbReference type="SAM" id="MobiDB-lite"/>
    </source>
</evidence>
<accession>A0A366LBP9</accession>
<proteinExistence type="predicted"/>
<dbReference type="Proteomes" id="UP000252081">
    <property type="component" value="Unassembled WGS sequence"/>
</dbReference>
<gene>
    <name evidence="2" type="ORF">DRW42_02205</name>
</gene>
<dbReference type="AlphaFoldDB" id="A0A366LBP9"/>
<organism evidence="2 3">
    <name type="scientific">Pedobacter miscanthi</name>
    <dbReference type="NCBI Taxonomy" id="2259170"/>
    <lineage>
        <taxon>Bacteria</taxon>
        <taxon>Pseudomonadati</taxon>
        <taxon>Bacteroidota</taxon>
        <taxon>Sphingobacteriia</taxon>
        <taxon>Sphingobacteriales</taxon>
        <taxon>Sphingobacteriaceae</taxon>
        <taxon>Pedobacter</taxon>
    </lineage>
</organism>